<dbReference type="Proteomes" id="UP000694546">
    <property type="component" value="Chromosome 2"/>
</dbReference>
<sequence length="133" mass="14930">VSKLVKVFYKMAYITPSRLKKMDNSLSHLCWHGCGEAGTLMHQLWQCPAVQCFWKCVIFNLSSFLNVRIPLCPLTCHLGSRVENIESTVTQRIIYTEGLAVKLHLNVGSLPTLRGIPADEGHVSIQIICCVFL</sequence>
<evidence type="ECO:0000313" key="2">
    <source>
        <dbReference type="Proteomes" id="UP000694546"/>
    </source>
</evidence>
<protein>
    <submittedName>
        <fullName evidence="1">Uncharacterized protein</fullName>
    </submittedName>
</protein>
<reference evidence="1" key="1">
    <citation type="submission" date="2025-08" db="UniProtKB">
        <authorList>
            <consortium name="Ensembl"/>
        </authorList>
    </citation>
    <scope>IDENTIFICATION</scope>
</reference>
<keyword evidence="2" id="KW-1185">Reference proteome</keyword>
<evidence type="ECO:0000313" key="1">
    <source>
        <dbReference type="Ensembl" id="ENSGMOP00000027346.1"/>
    </source>
</evidence>
<dbReference type="AlphaFoldDB" id="A0A8C5A5M1"/>
<accession>A0A8C5A5M1</accession>
<reference evidence="1" key="2">
    <citation type="submission" date="2025-09" db="UniProtKB">
        <authorList>
            <consortium name="Ensembl"/>
        </authorList>
    </citation>
    <scope>IDENTIFICATION</scope>
</reference>
<organism evidence="1 2">
    <name type="scientific">Gadus morhua</name>
    <name type="common">Atlantic cod</name>
    <dbReference type="NCBI Taxonomy" id="8049"/>
    <lineage>
        <taxon>Eukaryota</taxon>
        <taxon>Metazoa</taxon>
        <taxon>Chordata</taxon>
        <taxon>Craniata</taxon>
        <taxon>Vertebrata</taxon>
        <taxon>Euteleostomi</taxon>
        <taxon>Actinopterygii</taxon>
        <taxon>Neopterygii</taxon>
        <taxon>Teleostei</taxon>
        <taxon>Neoteleostei</taxon>
        <taxon>Acanthomorphata</taxon>
        <taxon>Zeiogadaria</taxon>
        <taxon>Gadariae</taxon>
        <taxon>Gadiformes</taxon>
        <taxon>Gadoidei</taxon>
        <taxon>Gadidae</taxon>
        <taxon>Gadus</taxon>
    </lineage>
</organism>
<name>A0A8C5A5M1_GADMO</name>
<dbReference type="Ensembl" id="ENSGMOT00000041637.1">
    <property type="protein sequence ID" value="ENSGMOP00000027346.1"/>
    <property type="gene ID" value="ENSGMOG00000024976.1"/>
</dbReference>
<proteinExistence type="predicted"/>
<dbReference type="GeneTree" id="ENSGT00990000205787"/>